<name>A0A9W6UFE9_9STRA</name>
<evidence type="ECO:0000313" key="3">
    <source>
        <dbReference type="EMBL" id="GMF31740.1"/>
    </source>
</evidence>
<dbReference type="OrthoDB" id="106984at2759"/>
<dbReference type="EMBL" id="BSXT01000650">
    <property type="protein sequence ID" value="GMF31740.1"/>
    <property type="molecule type" value="Genomic_DNA"/>
</dbReference>
<evidence type="ECO:0000313" key="4">
    <source>
        <dbReference type="Proteomes" id="UP001165121"/>
    </source>
</evidence>
<evidence type="ECO:0000259" key="2">
    <source>
        <dbReference type="Pfam" id="PF13358"/>
    </source>
</evidence>
<dbReference type="InterPro" id="IPR036397">
    <property type="entry name" value="RNaseH_sf"/>
</dbReference>
<dbReference type="GO" id="GO:0003676">
    <property type="term" value="F:nucleic acid binding"/>
    <property type="evidence" value="ECO:0007669"/>
    <property type="project" value="InterPro"/>
</dbReference>
<proteinExistence type="predicted"/>
<gene>
    <name evidence="3" type="ORF">Pfra01_000736200</name>
</gene>
<evidence type="ECO:0000256" key="1">
    <source>
        <dbReference type="SAM" id="MobiDB-lite"/>
    </source>
</evidence>
<feature type="region of interest" description="Disordered" evidence="1">
    <location>
        <begin position="1"/>
        <end position="31"/>
    </location>
</feature>
<protein>
    <submittedName>
        <fullName evidence="3">Unnamed protein product</fullName>
    </submittedName>
</protein>
<feature type="compositionally biased region" description="Polar residues" evidence="1">
    <location>
        <begin position="1"/>
        <end position="11"/>
    </location>
</feature>
<reference evidence="3" key="1">
    <citation type="submission" date="2023-04" db="EMBL/GenBank/DDBJ databases">
        <title>Phytophthora fragariaefolia NBRC 109709.</title>
        <authorList>
            <person name="Ichikawa N."/>
            <person name="Sato H."/>
            <person name="Tonouchi N."/>
        </authorList>
    </citation>
    <scope>NUCLEOTIDE SEQUENCE</scope>
    <source>
        <strain evidence="3">NBRC 109709</strain>
    </source>
</reference>
<dbReference type="Pfam" id="PF13358">
    <property type="entry name" value="DDE_3"/>
    <property type="match status" value="1"/>
</dbReference>
<dbReference type="InterPro" id="IPR038717">
    <property type="entry name" value="Tc1-like_DDE_dom"/>
</dbReference>
<organism evidence="3 4">
    <name type="scientific">Phytophthora fragariaefolia</name>
    <dbReference type="NCBI Taxonomy" id="1490495"/>
    <lineage>
        <taxon>Eukaryota</taxon>
        <taxon>Sar</taxon>
        <taxon>Stramenopiles</taxon>
        <taxon>Oomycota</taxon>
        <taxon>Peronosporomycetes</taxon>
        <taxon>Peronosporales</taxon>
        <taxon>Peronosporaceae</taxon>
        <taxon>Phytophthora</taxon>
    </lineage>
</organism>
<dbReference type="Proteomes" id="UP001165121">
    <property type="component" value="Unassembled WGS sequence"/>
</dbReference>
<accession>A0A9W6UFE9</accession>
<sequence>MQSQVSFSQHSSAEKHRRDQGHIGSEGASRGLLKRQLQVYDGDVAPHAHPRPGRRHVDFDHKPTLAWDAVHRQADTRGADDMPQETNKTLRQVFAKKMKLHQREGNFIVYFDETNFNVYCKRGRGRAKRGEHATVVLPPSKGANLQVQCAVNSAVGVVRHRLERGSIRMEQNLQFIEDIYDTVKASMFYRENYTGKIVVVVLDNAPAHRQTEERVAPHEDLEILRLAPYSPMCNGVEGWFSVLKAHIKDALALDRDEICDRSNMTDTDGNRLTVKERTMRFLERAARRSIKYITPAVVANMELHARDAVNAAEEMKDMVYGK</sequence>
<dbReference type="Gene3D" id="3.30.420.10">
    <property type="entry name" value="Ribonuclease H-like superfamily/Ribonuclease H"/>
    <property type="match status" value="1"/>
</dbReference>
<feature type="domain" description="Tc1-like transposase DDE" evidence="2">
    <location>
        <begin position="108"/>
        <end position="258"/>
    </location>
</feature>
<dbReference type="AlphaFoldDB" id="A0A9W6UFE9"/>
<keyword evidence="4" id="KW-1185">Reference proteome</keyword>
<feature type="compositionally biased region" description="Basic and acidic residues" evidence="1">
    <location>
        <begin position="12"/>
        <end position="21"/>
    </location>
</feature>
<comment type="caution">
    <text evidence="3">The sequence shown here is derived from an EMBL/GenBank/DDBJ whole genome shotgun (WGS) entry which is preliminary data.</text>
</comment>